<name>A0A975GRE1_9BACT</name>
<feature type="domain" description="NAD(P)-binding" evidence="1">
    <location>
        <begin position="10"/>
        <end position="154"/>
    </location>
</feature>
<evidence type="ECO:0000313" key="2">
    <source>
        <dbReference type="EMBL" id="QTA90795.1"/>
    </source>
</evidence>
<evidence type="ECO:0000259" key="1">
    <source>
        <dbReference type="Pfam" id="PF13460"/>
    </source>
</evidence>
<dbReference type="RefSeq" id="WP_207678833.1">
    <property type="nucleotide sequence ID" value="NZ_CP061800.1"/>
</dbReference>
<dbReference type="InterPro" id="IPR051207">
    <property type="entry name" value="ComplexI_NDUFA9_subunit"/>
</dbReference>
<dbReference type="InterPro" id="IPR016040">
    <property type="entry name" value="NAD(P)-bd_dom"/>
</dbReference>
<proteinExistence type="predicted"/>
<dbReference type="EMBL" id="CP061800">
    <property type="protein sequence ID" value="QTA90795.1"/>
    <property type="molecule type" value="Genomic_DNA"/>
</dbReference>
<dbReference type="PANTHER" id="PTHR12126:SF11">
    <property type="entry name" value="NADH DEHYDROGENASE [UBIQUINONE] 1 ALPHA SUBCOMPLEX SUBUNIT 9, MITOCHONDRIAL"/>
    <property type="match status" value="1"/>
</dbReference>
<dbReference type="Gene3D" id="3.30.530.20">
    <property type="match status" value="1"/>
</dbReference>
<protein>
    <submittedName>
        <fullName evidence="2">NAD(P)-binding domain-containing protein, DUF2867</fullName>
    </submittedName>
</protein>
<dbReference type="CDD" id="cd05245">
    <property type="entry name" value="SDR_a2"/>
    <property type="match status" value="1"/>
</dbReference>
<dbReference type="InterPro" id="IPR021295">
    <property type="entry name" value="DUF2867"/>
</dbReference>
<dbReference type="Proteomes" id="UP000663722">
    <property type="component" value="Chromosome"/>
</dbReference>
<evidence type="ECO:0000313" key="3">
    <source>
        <dbReference type="Proteomes" id="UP000663722"/>
    </source>
</evidence>
<gene>
    <name evidence="2" type="ORF">dnm_068560</name>
</gene>
<dbReference type="SUPFAM" id="SSF55961">
    <property type="entry name" value="Bet v1-like"/>
    <property type="match status" value="1"/>
</dbReference>
<sequence>MRSEPVLVTGATGYVGGRLIPLLLESGYQVRAMGRSPDKLGSRDWARHPRIELVNGDVFDPASLYKAAQGCWAAFYLVHSMGPGEKDFEEADRRAAGNMAAAAAKAGLNRIIFIGGLGDTEKGSLSKHLRSRHEVARILQAGPVPATFLRAAMILGSGSASFEIMRYLMERLPVILAPRWVRTLNQPIAIRNVLYYLRGCLEKDETLGGTFDIGGPDILSYQKLLEIYAEEAKLRKRRIIPVPFLTPGLSAYWIHLITPVPASLAVPLTQGLRNPVICKDNRIRAIVPQRLLSCREAISLALERIRQKNVETCWSDAGCLKPPEWAYCGDADYTGGTILECGYRAHLKAAPEEVWDPVCRIGGTTGWYFGNILWRIRGSIDRLAGGMGLSRGKRHHRQTYVGDALDFWRVLKIEPPRRLVLLSEMKLPGEALLEIEITPLKNGETELRLLSRFLPRGLEGFLYWFSLYPFHQWIFAGMLKSIAELIQSPITLGPERFTPKIPDDCSFPLK</sequence>
<dbReference type="GO" id="GO:0044877">
    <property type="term" value="F:protein-containing complex binding"/>
    <property type="evidence" value="ECO:0007669"/>
    <property type="project" value="TreeGrafter"/>
</dbReference>
<dbReference type="Pfam" id="PF13460">
    <property type="entry name" value="NAD_binding_10"/>
    <property type="match status" value="1"/>
</dbReference>
<dbReference type="InterPro" id="IPR036291">
    <property type="entry name" value="NAD(P)-bd_dom_sf"/>
</dbReference>
<dbReference type="InterPro" id="IPR023393">
    <property type="entry name" value="START-like_dom_sf"/>
</dbReference>
<keyword evidence="3" id="KW-1185">Reference proteome</keyword>
<dbReference type="PANTHER" id="PTHR12126">
    <property type="entry name" value="NADH-UBIQUINONE OXIDOREDUCTASE 39 KDA SUBUNIT-RELATED"/>
    <property type="match status" value="1"/>
</dbReference>
<dbReference type="SUPFAM" id="SSF51735">
    <property type="entry name" value="NAD(P)-binding Rossmann-fold domains"/>
    <property type="match status" value="1"/>
</dbReference>
<dbReference type="AlphaFoldDB" id="A0A975GRE1"/>
<accession>A0A975GRE1</accession>
<dbReference type="KEGG" id="dmm:dnm_068560"/>
<dbReference type="Pfam" id="PF11066">
    <property type="entry name" value="DUF2867"/>
    <property type="match status" value="1"/>
</dbReference>
<reference evidence="2" key="1">
    <citation type="journal article" date="2021" name="Microb. Physiol.">
        <title>Proteogenomic Insights into the Physiology of Marine, Sulfate-Reducing, Filamentous Desulfonema limicola and Desulfonema magnum.</title>
        <authorList>
            <person name="Schnaars V."/>
            <person name="Wohlbrand L."/>
            <person name="Scheve S."/>
            <person name="Hinrichs C."/>
            <person name="Reinhardt R."/>
            <person name="Rabus R."/>
        </authorList>
    </citation>
    <scope>NUCLEOTIDE SEQUENCE</scope>
    <source>
        <strain evidence="2">4be13</strain>
    </source>
</reference>
<organism evidence="2 3">
    <name type="scientific">Desulfonema magnum</name>
    <dbReference type="NCBI Taxonomy" id="45655"/>
    <lineage>
        <taxon>Bacteria</taxon>
        <taxon>Pseudomonadati</taxon>
        <taxon>Thermodesulfobacteriota</taxon>
        <taxon>Desulfobacteria</taxon>
        <taxon>Desulfobacterales</taxon>
        <taxon>Desulfococcaceae</taxon>
        <taxon>Desulfonema</taxon>
    </lineage>
</organism>
<dbReference type="Gene3D" id="3.40.50.720">
    <property type="entry name" value="NAD(P)-binding Rossmann-like Domain"/>
    <property type="match status" value="1"/>
</dbReference>